<keyword evidence="9" id="KW-1185">Reference proteome</keyword>
<dbReference type="Pfam" id="PF17851">
    <property type="entry name" value="GH43_C2"/>
    <property type="match status" value="1"/>
</dbReference>
<keyword evidence="3 6" id="KW-0326">Glycosidase</keyword>
<comment type="caution">
    <text evidence="8">The sequence shown here is derived from an EMBL/GenBank/DDBJ whole genome shotgun (WGS) entry which is preliminary data.</text>
</comment>
<evidence type="ECO:0000313" key="8">
    <source>
        <dbReference type="EMBL" id="NBJ92607.1"/>
    </source>
</evidence>
<feature type="active site" description="Proton donor" evidence="4">
    <location>
        <position position="189"/>
    </location>
</feature>
<evidence type="ECO:0000259" key="7">
    <source>
        <dbReference type="Pfam" id="PF17851"/>
    </source>
</evidence>
<dbReference type="GO" id="GO:0005975">
    <property type="term" value="P:carbohydrate metabolic process"/>
    <property type="evidence" value="ECO:0007669"/>
    <property type="project" value="InterPro"/>
</dbReference>
<evidence type="ECO:0000256" key="6">
    <source>
        <dbReference type="RuleBase" id="RU361187"/>
    </source>
</evidence>
<dbReference type="InterPro" id="IPR013320">
    <property type="entry name" value="ConA-like_dom_sf"/>
</dbReference>
<evidence type="ECO:0000256" key="4">
    <source>
        <dbReference type="PIRSR" id="PIRSR606710-1"/>
    </source>
</evidence>
<keyword evidence="2 6" id="KW-0378">Hydrolase</keyword>
<comment type="similarity">
    <text evidence="1 6">Belongs to the glycosyl hydrolase 43 family.</text>
</comment>
<sequence length="532" mass="60858">MMKIKNPVLTGMHPDPSIIRVGGDYYLAVSTFEWFPGVEIYHSRNLVNWELVSRPLERISQLDMRGVPDSGGVWAPCLSYCDGTFYLVYSNVKSLFGFFKDTPNYLVTARKIDGEWSEPVYLNASGFDASLFHDTDGKKWLVNMLNDTRPWKGTCGFGGIELQEYSVREKKLVGEKKIIFRGSSLGITEGPHLYHIGKYYYLITAEGGTGYEHAVTAARSEKLEGPYEISPFHPLLTSAGHKELTLQKAGHASLVKTLEGKWYIAHLCARPATEKGYCILGRETALQEIVWTEEGWPRLSQGDNLPRDTVEIDTDEVQKGSRVIQYDFEEEKLPFEFRTLRRPLTEEECTLKARKGFLRLFGGESPGSHFRQSMVAFRQEDFHFTVLTCVEFFPDNFQKMAGIIHYYDTINYLYLFISWDEERGRVLNVLRNRLKKQSYPIESGITLPDEGEVYLKMEVCKERSILSYSLNQKEYFEVYADDISYLSDDAYGEIGEYRFTGAHIGLCCQDLTGAGTPADFAMFRYEGSDRRV</sequence>
<feature type="site" description="Important for catalytic activity, responsible for pKa modulation of the active site Glu and correct orientation of both the proton donor and substrate" evidence="5">
    <location>
        <position position="128"/>
    </location>
</feature>
<organism evidence="8 9">
    <name type="scientific">Parablautia muri</name>
    <dbReference type="NCBI Taxonomy" id="2320879"/>
    <lineage>
        <taxon>Bacteria</taxon>
        <taxon>Bacillati</taxon>
        <taxon>Bacillota</taxon>
        <taxon>Clostridia</taxon>
        <taxon>Lachnospirales</taxon>
        <taxon>Lachnospiraceae</taxon>
        <taxon>Parablautia</taxon>
    </lineage>
</organism>
<dbReference type="PANTHER" id="PTHR42812:SF12">
    <property type="entry name" value="BETA-XYLOSIDASE-RELATED"/>
    <property type="match status" value="1"/>
</dbReference>
<dbReference type="InterPro" id="IPR041542">
    <property type="entry name" value="GH43_C2"/>
</dbReference>
<dbReference type="InterPro" id="IPR023296">
    <property type="entry name" value="Glyco_hydro_beta-prop_sf"/>
</dbReference>
<evidence type="ECO:0000256" key="5">
    <source>
        <dbReference type="PIRSR" id="PIRSR606710-2"/>
    </source>
</evidence>
<evidence type="ECO:0000256" key="1">
    <source>
        <dbReference type="ARBA" id="ARBA00009865"/>
    </source>
</evidence>
<evidence type="ECO:0000256" key="2">
    <source>
        <dbReference type="ARBA" id="ARBA00022801"/>
    </source>
</evidence>
<dbReference type="SUPFAM" id="SSF49899">
    <property type="entry name" value="Concanavalin A-like lectins/glucanases"/>
    <property type="match status" value="1"/>
</dbReference>
<dbReference type="RefSeq" id="WP_160559696.1">
    <property type="nucleotide sequence ID" value="NZ_QZDT01000009.1"/>
</dbReference>
<dbReference type="Gene3D" id="2.60.120.200">
    <property type="match status" value="1"/>
</dbReference>
<dbReference type="AlphaFoldDB" id="A0A9X5GT51"/>
<dbReference type="SUPFAM" id="SSF75005">
    <property type="entry name" value="Arabinanase/levansucrase/invertase"/>
    <property type="match status" value="1"/>
</dbReference>
<reference evidence="8" key="1">
    <citation type="submission" date="2018-09" db="EMBL/GenBank/DDBJ databases">
        <title>Murine metabolic-syndrome-specific gut microbial biobank.</title>
        <authorList>
            <person name="Liu C."/>
        </authorList>
    </citation>
    <scope>NUCLEOTIDE SEQUENCE</scope>
    <source>
        <strain evidence="8">D42-62</strain>
    </source>
</reference>
<name>A0A9X5GT51_9FIRM</name>
<dbReference type="InterPro" id="IPR051795">
    <property type="entry name" value="Glycosyl_Hydrlase_43"/>
</dbReference>
<dbReference type="Pfam" id="PF04616">
    <property type="entry name" value="Glyco_hydro_43"/>
    <property type="match status" value="1"/>
</dbReference>
<dbReference type="GO" id="GO:0004553">
    <property type="term" value="F:hydrolase activity, hydrolyzing O-glycosyl compounds"/>
    <property type="evidence" value="ECO:0007669"/>
    <property type="project" value="InterPro"/>
</dbReference>
<feature type="active site" description="Proton acceptor" evidence="4">
    <location>
        <position position="15"/>
    </location>
</feature>
<protein>
    <submittedName>
        <fullName evidence="8">Glycoside hydrolase family 43 protein</fullName>
    </submittedName>
</protein>
<feature type="domain" description="Beta-xylosidase C-terminal Concanavalin A-like" evidence="7">
    <location>
        <begin position="326"/>
        <end position="526"/>
    </location>
</feature>
<accession>A0A9X5GT51</accession>
<dbReference type="Gene3D" id="2.115.10.20">
    <property type="entry name" value="Glycosyl hydrolase domain, family 43"/>
    <property type="match status" value="1"/>
</dbReference>
<evidence type="ECO:0000256" key="3">
    <source>
        <dbReference type="ARBA" id="ARBA00023295"/>
    </source>
</evidence>
<gene>
    <name evidence="8" type="ORF">D5281_08355</name>
</gene>
<dbReference type="PANTHER" id="PTHR42812">
    <property type="entry name" value="BETA-XYLOSIDASE"/>
    <property type="match status" value="1"/>
</dbReference>
<proteinExistence type="inferred from homology"/>
<dbReference type="OrthoDB" id="9801455at2"/>
<dbReference type="InterPro" id="IPR006710">
    <property type="entry name" value="Glyco_hydro_43"/>
</dbReference>
<dbReference type="CDD" id="cd09000">
    <property type="entry name" value="GH43_SXA-like"/>
    <property type="match status" value="1"/>
</dbReference>
<evidence type="ECO:0000313" key="9">
    <source>
        <dbReference type="Proteomes" id="UP001154420"/>
    </source>
</evidence>
<dbReference type="EMBL" id="QZDT01000009">
    <property type="protein sequence ID" value="NBJ92607.1"/>
    <property type="molecule type" value="Genomic_DNA"/>
</dbReference>
<dbReference type="Proteomes" id="UP001154420">
    <property type="component" value="Unassembled WGS sequence"/>
</dbReference>